<evidence type="ECO:0000259" key="7">
    <source>
        <dbReference type="PROSITE" id="PS00715"/>
    </source>
</evidence>
<reference evidence="10" key="2">
    <citation type="submission" date="2020-02" db="EMBL/GenBank/DDBJ databases">
        <authorList>
            <person name="Littmann E."/>
            <person name="Sorbara M."/>
        </authorList>
    </citation>
    <scope>NUCLEOTIDE SEQUENCE</scope>
    <source>
        <strain evidence="10">MSK.17.11</strain>
        <strain evidence="9">MSK.17.38</strain>
    </source>
</reference>
<dbReference type="PANTHER" id="PTHR30603:SF17">
    <property type="entry name" value="RNA POLYMERASE SIGMA-G FACTOR"/>
    <property type="match status" value="1"/>
</dbReference>
<proteinExistence type="inferred from homology"/>
<dbReference type="EMBL" id="JAAIUO010000003">
    <property type="protein sequence ID" value="NSK14579.1"/>
    <property type="molecule type" value="Genomic_DNA"/>
</dbReference>
<evidence type="ECO:0000313" key="12">
    <source>
        <dbReference type="Proteomes" id="UP000701680"/>
    </source>
</evidence>
<evidence type="ECO:0000313" key="11">
    <source>
        <dbReference type="Proteomes" id="UP000528555"/>
    </source>
</evidence>
<evidence type="ECO:0000256" key="3">
    <source>
        <dbReference type="ARBA" id="ARBA00023082"/>
    </source>
</evidence>
<evidence type="ECO:0000259" key="8">
    <source>
        <dbReference type="PROSITE" id="PS00716"/>
    </source>
</evidence>
<dbReference type="Pfam" id="PF04542">
    <property type="entry name" value="Sigma70_r2"/>
    <property type="match status" value="1"/>
</dbReference>
<dbReference type="InterPro" id="IPR013324">
    <property type="entry name" value="RNA_pol_sigma_r3/r4-like"/>
</dbReference>
<protein>
    <recommendedName>
        <fullName evidence="6">RNA polymerase sigma factor</fullName>
    </recommendedName>
</protein>
<dbReference type="GO" id="GO:0003677">
    <property type="term" value="F:DNA binding"/>
    <property type="evidence" value="ECO:0007669"/>
    <property type="project" value="UniProtKB-KW"/>
</dbReference>
<feature type="domain" description="RNA polymerase sigma-70" evidence="8">
    <location>
        <begin position="207"/>
        <end position="233"/>
    </location>
</feature>
<accession>A0A850HQ06</accession>
<dbReference type="NCBIfam" id="TIGR02937">
    <property type="entry name" value="sigma70-ECF"/>
    <property type="match status" value="1"/>
</dbReference>
<dbReference type="GO" id="GO:0006352">
    <property type="term" value="P:DNA-templated transcription initiation"/>
    <property type="evidence" value="ECO:0007669"/>
    <property type="project" value="InterPro"/>
</dbReference>
<keyword evidence="4 6" id="KW-0238">DNA-binding</keyword>
<keyword evidence="1" id="KW-0749">Sporulation</keyword>
<dbReference type="NCBIfam" id="NF004052">
    <property type="entry name" value="PRK05572.1"/>
    <property type="match status" value="1"/>
</dbReference>
<dbReference type="Proteomes" id="UP000528555">
    <property type="component" value="Unassembled WGS sequence"/>
</dbReference>
<dbReference type="EMBL" id="JAAITX010000003">
    <property type="protein sequence ID" value="NVH58353.1"/>
    <property type="molecule type" value="Genomic_DNA"/>
</dbReference>
<dbReference type="SUPFAM" id="SSF88659">
    <property type="entry name" value="Sigma3 and sigma4 domains of RNA polymerase sigma factors"/>
    <property type="match status" value="2"/>
</dbReference>
<dbReference type="InterPro" id="IPR014322">
    <property type="entry name" value="RNA_pol_sigma-B/F/G"/>
</dbReference>
<evidence type="ECO:0000256" key="2">
    <source>
        <dbReference type="ARBA" id="ARBA00023015"/>
    </source>
</evidence>
<dbReference type="PROSITE" id="PS00716">
    <property type="entry name" value="SIGMA70_2"/>
    <property type="match status" value="1"/>
</dbReference>
<dbReference type="PIRSF" id="PIRSF000770">
    <property type="entry name" value="RNA_pol_sigma-SigE/K"/>
    <property type="match status" value="1"/>
</dbReference>
<dbReference type="Gene3D" id="1.20.120.1810">
    <property type="match status" value="1"/>
</dbReference>
<dbReference type="InterPro" id="IPR014284">
    <property type="entry name" value="RNA_pol_sigma-70_dom"/>
</dbReference>
<dbReference type="InterPro" id="IPR007630">
    <property type="entry name" value="RNA_pol_sigma70_r4"/>
</dbReference>
<dbReference type="AlphaFoldDB" id="A0A850HQ06"/>
<dbReference type="PRINTS" id="PR00046">
    <property type="entry name" value="SIGMA70FCT"/>
</dbReference>
<comment type="caution">
    <text evidence="10">The sequence shown here is derived from an EMBL/GenBank/DDBJ whole genome shotgun (WGS) entry which is preliminary data.</text>
</comment>
<organism evidence="10 11">
    <name type="scientific">Dorea phocaeensis</name>
    <dbReference type="NCBI Taxonomy" id="2040291"/>
    <lineage>
        <taxon>Bacteria</taxon>
        <taxon>Bacillati</taxon>
        <taxon>Bacillota</taxon>
        <taxon>Clostridia</taxon>
        <taxon>Lachnospirales</taxon>
        <taxon>Lachnospiraceae</taxon>
        <taxon>Dorea</taxon>
    </lineage>
</organism>
<name>A0A850HQ06_9FIRM</name>
<sequence>MDHTIALIQKSHEGDEEARARLVEENTGLVWCIVKRFYNRGAEAEDLFQIGNIGLLKAIDKFDLSYDVRFSTYAVPMISGEIRRFLRDDGMIKVSRSLKELAYRAGKCRETLQEQLGREPTVCELAQNLQVDEEELTMALEAGSEVESLHRPVFQSEGQEVRLMDKLPQEKEQEEQIVNYMLLSQLLTGLEKEERRLLYLRYFAEKTQTQVGKELGISQVQVSRMEKRILQNLREQI</sequence>
<dbReference type="Proteomes" id="UP000701680">
    <property type="component" value="Unassembled WGS sequence"/>
</dbReference>
<dbReference type="RefSeq" id="WP_173814624.1">
    <property type="nucleotide sequence ID" value="NZ_JAAITX010000003.1"/>
</dbReference>
<dbReference type="InterPro" id="IPR007624">
    <property type="entry name" value="RNA_pol_sigma70_r3"/>
</dbReference>
<evidence type="ECO:0000256" key="4">
    <source>
        <dbReference type="ARBA" id="ARBA00023125"/>
    </source>
</evidence>
<dbReference type="PROSITE" id="PS00715">
    <property type="entry name" value="SIGMA70_1"/>
    <property type="match status" value="1"/>
</dbReference>
<comment type="function">
    <text evidence="6">Sigma factors are initiation factors that promote the attachment of RNA polymerase to specific initiation sites and are then released.</text>
</comment>
<evidence type="ECO:0000313" key="10">
    <source>
        <dbReference type="EMBL" id="NVH58353.1"/>
    </source>
</evidence>
<dbReference type="InterPro" id="IPR036388">
    <property type="entry name" value="WH-like_DNA-bd_sf"/>
</dbReference>
<dbReference type="Pfam" id="PF04539">
    <property type="entry name" value="Sigma70_r3"/>
    <property type="match status" value="1"/>
</dbReference>
<dbReference type="Gene3D" id="1.10.10.10">
    <property type="entry name" value="Winged helix-like DNA-binding domain superfamily/Winged helix DNA-binding domain"/>
    <property type="match status" value="2"/>
</dbReference>
<keyword evidence="5 6" id="KW-0804">Transcription</keyword>
<dbReference type="InterPro" id="IPR000943">
    <property type="entry name" value="RNA_pol_sigma70"/>
</dbReference>
<gene>
    <name evidence="10" type="ORF">G5A66_06760</name>
    <name evidence="9" type="ORF">G5A75_06780</name>
</gene>
<dbReference type="NCBIfam" id="TIGR02980">
    <property type="entry name" value="SigBFG"/>
    <property type="match status" value="1"/>
</dbReference>
<dbReference type="InterPro" id="IPR007627">
    <property type="entry name" value="RNA_pol_sigma70_r2"/>
</dbReference>
<dbReference type="GO" id="GO:0030435">
    <property type="term" value="P:sporulation resulting in formation of a cellular spore"/>
    <property type="evidence" value="ECO:0007669"/>
    <property type="project" value="UniProtKB-KW"/>
</dbReference>
<evidence type="ECO:0000256" key="1">
    <source>
        <dbReference type="ARBA" id="ARBA00022969"/>
    </source>
</evidence>
<dbReference type="PANTHER" id="PTHR30603">
    <property type="entry name" value="RNA POLYMERASE SIGMA FACTOR RPO"/>
    <property type="match status" value="1"/>
</dbReference>
<dbReference type="Pfam" id="PF04545">
    <property type="entry name" value="Sigma70_r4"/>
    <property type="match status" value="1"/>
</dbReference>
<reference evidence="11 12" key="1">
    <citation type="journal article" date="2020" name="Cell Host Microbe">
        <title>Functional and Genomic Variation between Human-Derived Isolates of Lachnospiraceae Reveals Inter- and Intra-Species Diversity.</title>
        <authorList>
            <person name="Sorbara M.T."/>
            <person name="Littmann E.R."/>
            <person name="Fontana E."/>
            <person name="Moody T.U."/>
            <person name="Kohout C.E."/>
            <person name="Gjonbalaj M."/>
            <person name="Eaton V."/>
            <person name="Seok R."/>
            <person name="Leiner I.M."/>
            <person name="Pamer E.G."/>
        </authorList>
    </citation>
    <scope>NUCLEOTIDE SEQUENCE [LARGE SCALE GENOMIC DNA]</scope>
    <source>
        <strain evidence="10 11">MSK.17.11</strain>
        <strain evidence="9 12">MSK.17.38</strain>
    </source>
</reference>
<keyword evidence="11" id="KW-1185">Reference proteome</keyword>
<evidence type="ECO:0000313" key="9">
    <source>
        <dbReference type="EMBL" id="NSK14579.1"/>
    </source>
</evidence>
<keyword evidence="2 6" id="KW-0805">Transcription regulation</keyword>
<keyword evidence="3 6" id="KW-0731">Sigma factor</keyword>
<comment type="similarity">
    <text evidence="6">Belongs to the sigma-70 factor family.</text>
</comment>
<dbReference type="InterPro" id="IPR013325">
    <property type="entry name" value="RNA_pol_sigma_r2"/>
</dbReference>
<evidence type="ECO:0000256" key="6">
    <source>
        <dbReference type="RuleBase" id="RU362124"/>
    </source>
</evidence>
<evidence type="ECO:0000256" key="5">
    <source>
        <dbReference type="ARBA" id="ARBA00023163"/>
    </source>
</evidence>
<feature type="domain" description="RNA polymerase sigma-70" evidence="7">
    <location>
        <begin position="46"/>
        <end position="59"/>
    </location>
</feature>
<dbReference type="GO" id="GO:0016987">
    <property type="term" value="F:sigma factor activity"/>
    <property type="evidence" value="ECO:0007669"/>
    <property type="project" value="UniProtKB-KW"/>
</dbReference>
<dbReference type="SUPFAM" id="SSF88946">
    <property type="entry name" value="Sigma2 domain of RNA polymerase sigma factors"/>
    <property type="match status" value="1"/>
</dbReference>
<dbReference type="InterPro" id="IPR050239">
    <property type="entry name" value="Sigma-70_RNA_pol_init_factors"/>
</dbReference>